<dbReference type="EMBL" id="QOQW01000054">
    <property type="protein sequence ID" value="RCK73037.1"/>
    <property type="molecule type" value="Genomic_DNA"/>
</dbReference>
<reference evidence="2 3" key="1">
    <citation type="submission" date="2018-05" db="EMBL/GenBank/DDBJ databases">
        <title>A metagenomic window into the 2 km-deep terrestrial subsurface aquifer revealed taxonomically and functionally diverse microbial community comprising novel uncultured bacterial lineages.</title>
        <authorList>
            <person name="Kadnikov V.V."/>
            <person name="Mardanov A.V."/>
            <person name="Beletsky A.V."/>
            <person name="Banks D."/>
            <person name="Pimenov N.V."/>
            <person name="Frank Y.A."/>
            <person name="Karnachuk O.V."/>
            <person name="Ravin N.V."/>
        </authorList>
    </citation>
    <scope>NUCLEOTIDE SEQUENCE [LARGE SCALE GENOMIC DNA]</scope>
    <source>
        <strain evidence="2">BY5</strain>
    </source>
</reference>
<organism evidence="2 3">
    <name type="scientific">Candidatus Ozemobacter sibiricus</name>
    <dbReference type="NCBI Taxonomy" id="2268124"/>
    <lineage>
        <taxon>Bacteria</taxon>
        <taxon>Candidatus Ozemobacteria</taxon>
        <taxon>Candidatus Ozemobacterales</taxon>
        <taxon>Candidatus Ozemobacteraceae</taxon>
        <taxon>Candidatus Ozemobacter</taxon>
    </lineage>
</organism>
<dbReference type="Proteomes" id="UP000252355">
    <property type="component" value="Unassembled WGS sequence"/>
</dbReference>
<evidence type="ECO:0000313" key="2">
    <source>
        <dbReference type="EMBL" id="RCK73037.1"/>
    </source>
</evidence>
<evidence type="ECO:0000256" key="1">
    <source>
        <dbReference type="SAM" id="Coils"/>
    </source>
</evidence>
<protein>
    <recommendedName>
        <fullName evidence="4">Methyl-accepting chemotaxis protein</fullName>
    </recommendedName>
</protein>
<evidence type="ECO:0000313" key="3">
    <source>
        <dbReference type="Proteomes" id="UP000252355"/>
    </source>
</evidence>
<keyword evidence="1" id="KW-0175">Coiled coil</keyword>
<gene>
    <name evidence="2" type="ORF">OZSIB_3296</name>
</gene>
<dbReference type="AlphaFoldDB" id="A0A367Z5A4"/>
<comment type="caution">
    <text evidence="2">The sequence shown here is derived from an EMBL/GenBank/DDBJ whole genome shotgun (WGS) entry which is preliminary data.</text>
</comment>
<accession>A0A367Z5A4</accession>
<sequence>MLGYQKMVNDAQQKIQGFQNEIAKMLKAQFKVGTIGDVAELERWQGDLANILEPVEEIMREVSARPTGISQYWFMNALDQCTEALNDLGELLAQVQNYLDQNPQDTAAQALVKTIGAKQTQISGLLKDLAVVEIDGAVLTELQQIDDLMSNAVILLNQQIDSYNTQVAGADAERRLSASLAVLRDFSKARRLFLNAQRLYDSIMRSTAGQKFRTAEQEEMMALFDRIQNIYHQVGIGAELLESRLNDLESQLGQFLSR</sequence>
<name>A0A367Z5A4_9BACT</name>
<proteinExistence type="predicted"/>
<evidence type="ECO:0008006" key="4">
    <source>
        <dbReference type="Google" id="ProtNLM"/>
    </source>
</evidence>
<feature type="coiled-coil region" evidence="1">
    <location>
        <begin position="1"/>
        <end position="28"/>
    </location>
</feature>